<organism evidence="2 3">
    <name type="scientific">Linnemannia schmuckeri</name>
    <dbReference type="NCBI Taxonomy" id="64567"/>
    <lineage>
        <taxon>Eukaryota</taxon>
        <taxon>Fungi</taxon>
        <taxon>Fungi incertae sedis</taxon>
        <taxon>Mucoromycota</taxon>
        <taxon>Mortierellomycotina</taxon>
        <taxon>Mortierellomycetes</taxon>
        <taxon>Mortierellales</taxon>
        <taxon>Mortierellaceae</taxon>
        <taxon>Linnemannia</taxon>
    </lineage>
</organism>
<dbReference type="Pfam" id="PF00795">
    <property type="entry name" value="CN_hydrolase"/>
    <property type="match status" value="1"/>
</dbReference>
<dbReference type="InterPro" id="IPR001110">
    <property type="entry name" value="UPF0012_CS"/>
</dbReference>
<sequence>SPSKGRLYNTHVLISSQGLITQTYRKIHLFDVDIAQGPRLMESNSTVAGDRVVPPVSTPIGKIGLGICYDLRFPEMALALRRKGAEILTYPSAFTIKTGEAHWEVLLRSRAIETQCYVVAAAQVGQHSEKRASYGHAMVQLPFDS</sequence>
<dbReference type="InterPro" id="IPR036526">
    <property type="entry name" value="C-N_Hydrolase_sf"/>
</dbReference>
<accession>A0A9P5VE83</accession>
<protein>
    <submittedName>
        <fullName evidence="2">Nitrilase</fullName>
    </submittedName>
</protein>
<reference evidence="2" key="1">
    <citation type="journal article" date="2020" name="Fungal Divers.">
        <title>Resolving the Mortierellaceae phylogeny through synthesis of multi-gene phylogenetics and phylogenomics.</title>
        <authorList>
            <person name="Vandepol N."/>
            <person name="Liber J."/>
            <person name="Desiro A."/>
            <person name="Na H."/>
            <person name="Kennedy M."/>
            <person name="Barry K."/>
            <person name="Grigoriev I.V."/>
            <person name="Miller A.N."/>
            <person name="O'Donnell K."/>
            <person name="Stajich J.E."/>
            <person name="Bonito G."/>
        </authorList>
    </citation>
    <scope>NUCLEOTIDE SEQUENCE</scope>
    <source>
        <strain evidence="2">NRRL 6426</strain>
    </source>
</reference>
<evidence type="ECO:0000313" key="2">
    <source>
        <dbReference type="EMBL" id="KAF9154938.1"/>
    </source>
</evidence>
<gene>
    <name evidence="2" type="primary">NIT1</name>
    <name evidence="2" type="ORF">BG015_011536</name>
</gene>
<dbReference type="EMBL" id="JAAAUQ010000090">
    <property type="protein sequence ID" value="KAF9154938.1"/>
    <property type="molecule type" value="Genomic_DNA"/>
</dbReference>
<feature type="non-terminal residue" evidence="2">
    <location>
        <position position="1"/>
    </location>
</feature>
<evidence type="ECO:0000259" key="1">
    <source>
        <dbReference type="PROSITE" id="PS50263"/>
    </source>
</evidence>
<feature type="domain" description="CN hydrolase" evidence="1">
    <location>
        <begin position="1"/>
        <end position="145"/>
    </location>
</feature>
<dbReference type="SUPFAM" id="SSF56317">
    <property type="entry name" value="Carbon-nitrogen hydrolase"/>
    <property type="match status" value="1"/>
</dbReference>
<dbReference type="AlphaFoldDB" id="A0A9P5VE83"/>
<proteinExistence type="predicted"/>
<dbReference type="PROSITE" id="PS01227">
    <property type="entry name" value="UPF0012"/>
    <property type="match status" value="1"/>
</dbReference>
<dbReference type="PANTHER" id="PTHR23088:SF27">
    <property type="entry name" value="DEAMINATED GLUTATHIONE AMIDASE"/>
    <property type="match status" value="1"/>
</dbReference>
<name>A0A9P5VE83_9FUNG</name>
<dbReference type="Gene3D" id="3.60.110.10">
    <property type="entry name" value="Carbon-nitrogen hydrolase"/>
    <property type="match status" value="1"/>
</dbReference>
<dbReference type="OrthoDB" id="10250282at2759"/>
<keyword evidence="3" id="KW-1185">Reference proteome</keyword>
<evidence type="ECO:0000313" key="3">
    <source>
        <dbReference type="Proteomes" id="UP000748756"/>
    </source>
</evidence>
<dbReference type="InterPro" id="IPR003010">
    <property type="entry name" value="C-N_Hydrolase"/>
</dbReference>
<dbReference type="Proteomes" id="UP000748756">
    <property type="component" value="Unassembled WGS sequence"/>
</dbReference>
<dbReference type="PROSITE" id="PS50263">
    <property type="entry name" value="CN_HYDROLASE"/>
    <property type="match status" value="1"/>
</dbReference>
<dbReference type="PANTHER" id="PTHR23088">
    <property type="entry name" value="NITRILASE-RELATED"/>
    <property type="match status" value="1"/>
</dbReference>
<comment type="caution">
    <text evidence="2">The sequence shown here is derived from an EMBL/GenBank/DDBJ whole genome shotgun (WGS) entry which is preliminary data.</text>
</comment>